<keyword evidence="10" id="KW-1185">Reference proteome</keyword>
<dbReference type="EMBL" id="JAPTSV010000003">
    <property type="protein sequence ID" value="KAJ1529912.1"/>
    <property type="molecule type" value="Genomic_DNA"/>
</dbReference>
<protein>
    <recommendedName>
        <fullName evidence="8">ABC transporter domain-containing protein</fullName>
    </recommendedName>
</protein>
<feature type="transmembrane region" description="Helical" evidence="7">
    <location>
        <begin position="247"/>
        <end position="266"/>
    </location>
</feature>
<dbReference type="InterPro" id="IPR003593">
    <property type="entry name" value="AAA+_ATPase"/>
</dbReference>
<dbReference type="Gene3D" id="1.20.1560.10">
    <property type="entry name" value="ABC transporter type 1, transmembrane domain"/>
    <property type="match status" value="1"/>
</dbReference>
<feature type="transmembrane region" description="Helical" evidence="7">
    <location>
        <begin position="272"/>
        <end position="293"/>
    </location>
</feature>
<dbReference type="Pfam" id="PF00005">
    <property type="entry name" value="ABC_tran"/>
    <property type="match status" value="1"/>
</dbReference>
<keyword evidence="4 7" id="KW-1133">Transmembrane helix</keyword>
<keyword evidence="1 7" id="KW-0812">Transmembrane</keyword>
<dbReference type="InterPro" id="IPR050173">
    <property type="entry name" value="ABC_transporter_C-like"/>
</dbReference>
<dbReference type="SUPFAM" id="SSF90123">
    <property type="entry name" value="ABC transporter transmembrane region"/>
    <property type="match status" value="1"/>
</dbReference>
<dbReference type="Proteomes" id="UP001075354">
    <property type="component" value="Chromosome 3"/>
</dbReference>
<evidence type="ECO:0000313" key="9">
    <source>
        <dbReference type="EMBL" id="KAJ1529912.1"/>
    </source>
</evidence>
<evidence type="ECO:0000259" key="8">
    <source>
        <dbReference type="PROSITE" id="PS50893"/>
    </source>
</evidence>
<feature type="transmembrane region" description="Helical" evidence="7">
    <location>
        <begin position="876"/>
        <end position="902"/>
    </location>
</feature>
<dbReference type="GO" id="GO:0042626">
    <property type="term" value="F:ATPase-coupled transmembrane transporter activity"/>
    <property type="evidence" value="ECO:0007669"/>
    <property type="project" value="TreeGrafter"/>
</dbReference>
<evidence type="ECO:0000256" key="1">
    <source>
        <dbReference type="ARBA" id="ARBA00022692"/>
    </source>
</evidence>
<feature type="region of interest" description="Disordered" evidence="6">
    <location>
        <begin position="1176"/>
        <end position="1199"/>
    </location>
</feature>
<sequence length="1229" mass="131204">MAYTPVNDEQGDGAASSASLLFHEDPRAAPVPENYPPRRGWWPLLVACAPCFGSWRGLAGRAALGWLTPVVWKAFRGEAVDSSAFVNESQSSLTDWLRLWQLLQVNRVPGVWAPGFIGRSVWVFTRGRIIAATLLGVVGAIGSVASPVLLISALIRAVDSTPSDLVPAVLWATGFAVCELLTCLLTAGASSIATRQAGRLRAALQLLLYNKVLLVTSCCDMLPHQAESVVLTAGTPLWRAVEHAPQLVVAPFLILLSVSAACVLVGETAIVAAAAYLFAAMLQTVATGLSVRLRARARAVFSRWHRQRTFELLSLAAHAKAFMVESALIRRIRELRRAESLSLRLASTVDSMCRSLLPLAVPAVTVALALHPTFTPSHGVRPEELYPVLLLLLLQMEVALRGWGQAVNAVLEARNCLGHLKAVLALESARTYPGQPIDRLVALSFNNASFAWSTLGPGGHSLDRFLEISSDNRSSLHPGPSSNVLTDVHIVVNKGQLVGVCGRAGAGKSALLLAACGQLRQTAGQLCRDESAAYVGPHPALLPGTVRDNVTMRTALSSQRYYRALHCSGLERDVQAMPTGDDTLVDSSRLTPAQMQRLGLARALYAEREVYLLDDPLSALDSASADRIFESAILGALKGKTVILATNREQHLRHCHEVYVLREGRVLERGAPAGLAESGREYPQVVEAGSREEQWWTSPFACEVTRTLERPRDSDDEDVAGTGAWSELRAVAAECGVTPGRLALLALPLVLQALMYADMLLSFWLALLQPRPPLLVLGFLMAASLVVALAFLRTFTLTQALLGQSRRIHDRWVDRLGCSTVDFLRSHSAALRLAVENNTWLLDAGLPRALAGLAVWTPLVAAEMVLLALASRWAAAAVLGLLLPAAVLLAYVGSVAGTRMWLRERHSRRALRQLVGASYSSRASVVTLGLQCVDDMTARFAVLCDQGASDLVHAESLPAWLGVRLRAGAAVAGLVTLVAQIWAPPISARAQVTAGSVATGEPVEPGSMPHGAALGMSALLLCLIANHLSRAVSAAVRARSHLAAAVEDRDLVNVSTASSGAGGGYPAERVVGGHATSPPSRPPDISSRAAAARRDGGRGPDREERRVRGDVRGPLAQLAQPDGRRRPHPAGRVAAAGAARAHGPRAPGRVRGRAGAAVGRPGARHAALHPALGRLHPRQRRRHRRRVPPAAPLRRGRGARAAHHLQGHVKVPYISSSFFAGVLGEGVFR</sequence>
<dbReference type="GO" id="GO:0016020">
    <property type="term" value="C:membrane"/>
    <property type="evidence" value="ECO:0007669"/>
    <property type="project" value="InterPro"/>
</dbReference>
<name>A0AAV7XU17_9NEOP</name>
<feature type="transmembrane region" description="Helical" evidence="7">
    <location>
        <begin position="773"/>
        <end position="792"/>
    </location>
</feature>
<dbReference type="GO" id="GO:0005524">
    <property type="term" value="F:ATP binding"/>
    <property type="evidence" value="ECO:0007669"/>
    <property type="project" value="UniProtKB-KW"/>
</dbReference>
<keyword evidence="5 7" id="KW-0472">Membrane</keyword>
<dbReference type="PANTHER" id="PTHR24223">
    <property type="entry name" value="ATP-BINDING CASSETTE SUB-FAMILY C"/>
    <property type="match status" value="1"/>
</dbReference>
<dbReference type="AlphaFoldDB" id="A0AAV7XU17"/>
<dbReference type="SMART" id="SM00382">
    <property type="entry name" value="AAA"/>
    <property type="match status" value="1"/>
</dbReference>
<proteinExistence type="predicted"/>
<gene>
    <name evidence="9" type="ORF">ONE63_006641</name>
</gene>
<feature type="transmembrane region" description="Helical" evidence="7">
    <location>
        <begin position="849"/>
        <end position="870"/>
    </location>
</feature>
<dbReference type="PANTHER" id="PTHR24223:SF447">
    <property type="entry name" value="MULTIDRUG RESISTANCE-ASSOCIATED PROTEIN 5"/>
    <property type="match status" value="1"/>
</dbReference>
<evidence type="ECO:0000256" key="2">
    <source>
        <dbReference type="ARBA" id="ARBA00022741"/>
    </source>
</evidence>
<feature type="transmembrane region" description="Helical" evidence="7">
    <location>
        <begin position="168"/>
        <end position="193"/>
    </location>
</feature>
<dbReference type="InterPro" id="IPR027417">
    <property type="entry name" value="P-loop_NTPase"/>
</dbReference>
<evidence type="ECO:0000256" key="4">
    <source>
        <dbReference type="ARBA" id="ARBA00022989"/>
    </source>
</evidence>
<feature type="compositionally biased region" description="Basic residues" evidence="6">
    <location>
        <begin position="1176"/>
        <end position="1187"/>
    </location>
</feature>
<accession>A0AAV7XU17</accession>
<evidence type="ECO:0000256" key="7">
    <source>
        <dbReference type="SAM" id="Phobius"/>
    </source>
</evidence>
<evidence type="ECO:0000256" key="6">
    <source>
        <dbReference type="SAM" id="MobiDB-lite"/>
    </source>
</evidence>
<feature type="region of interest" description="Disordered" evidence="6">
    <location>
        <begin position="1055"/>
        <end position="1155"/>
    </location>
</feature>
<dbReference type="InterPro" id="IPR003439">
    <property type="entry name" value="ABC_transporter-like_ATP-bd"/>
</dbReference>
<organism evidence="9 10">
    <name type="scientific">Megalurothrips usitatus</name>
    <name type="common">bean blossom thrips</name>
    <dbReference type="NCBI Taxonomy" id="439358"/>
    <lineage>
        <taxon>Eukaryota</taxon>
        <taxon>Metazoa</taxon>
        <taxon>Ecdysozoa</taxon>
        <taxon>Arthropoda</taxon>
        <taxon>Hexapoda</taxon>
        <taxon>Insecta</taxon>
        <taxon>Pterygota</taxon>
        <taxon>Neoptera</taxon>
        <taxon>Paraneoptera</taxon>
        <taxon>Thysanoptera</taxon>
        <taxon>Terebrantia</taxon>
        <taxon>Thripoidea</taxon>
        <taxon>Thripidae</taxon>
        <taxon>Megalurothrips</taxon>
    </lineage>
</organism>
<keyword evidence="3" id="KW-0067">ATP-binding</keyword>
<feature type="compositionally biased region" description="Basic and acidic residues" evidence="6">
    <location>
        <begin position="1092"/>
        <end position="1111"/>
    </location>
</feature>
<comment type="caution">
    <text evidence="9">The sequence shown here is derived from an EMBL/GenBank/DDBJ whole genome shotgun (WGS) entry which is preliminary data.</text>
</comment>
<dbReference type="PROSITE" id="PS50893">
    <property type="entry name" value="ABC_TRANSPORTER_2"/>
    <property type="match status" value="1"/>
</dbReference>
<evidence type="ECO:0000256" key="5">
    <source>
        <dbReference type="ARBA" id="ARBA00023136"/>
    </source>
</evidence>
<feature type="transmembrane region" description="Helical" evidence="7">
    <location>
        <begin position="129"/>
        <end position="156"/>
    </location>
</feature>
<evidence type="ECO:0000256" key="3">
    <source>
        <dbReference type="ARBA" id="ARBA00022840"/>
    </source>
</evidence>
<evidence type="ECO:0000313" key="10">
    <source>
        <dbReference type="Proteomes" id="UP001075354"/>
    </source>
</evidence>
<feature type="transmembrane region" description="Helical" evidence="7">
    <location>
        <begin position="742"/>
        <end position="767"/>
    </location>
</feature>
<dbReference type="GO" id="GO:0016887">
    <property type="term" value="F:ATP hydrolysis activity"/>
    <property type="evidence" value="ECO:0007669"/>
    <property type="project" value="InterPro"/>
</dbReference>
<reference evidence="9" key="1">
    <citation type="submission" date="2022-12" db="EMBL/GenBank/DDBJ databases">
        <title>Chromosome-level genome assembly of the bean flower thrips Megalurothrips usitatus.</title>
        <authorList>
            <person name="Ma L."/>
            <person name="Liu Q."/>
            <person name="Li H."/>
            <person name="Cai W."/>
        </authorList>
    </citation>
    <scope>NUCLEOTIDE SEQUENCE</scope>
    <source>
        <strain evidence="9">Cailab_2022a</strain>
    </source>
</reference>
<feature type="compositionally biased region" description="Low complexity" evidence="6">
    <location>
        <begin position="1130"/>
        <end position="1155"/>
    </location>
</feature>
<keyword evidence="2" id="KW-0547">Nucleotide-binding</keyword>
<dbReference type="InterPro" id="IPR036640">
    <property type="entry name" value="ABC1_TM_sf"/>
</dbReference>
<dbReference type="SUPFAM" id="SSF52540">
    <property type="entry name" value="P-loop containing nucleoside triphosphate hydrolases"/>
    <property type="match status" value="1"/>
</dbReference>
<dbReference type="Gene3D" id="3.40.50.300">
    <property type="entry name" value="P-loop containing nucleotide triphosphate hydrolases"/>
    <property type="match status" value="1"/>
</dbReference>
<feature type="domain" description="ABC transporter" evidence="8">
    <location>
        <begin position="466"/>
        <end position="688"/>
    </location>
</feature>